<feature type="non-terminal residue" evidence="2">
    <location>
        <position position="1"/>
    </location>
</feature>
<dbReference type="PANTHER" id="PTHR10424:SF82">
    <property type="entry name" value="ENVELOPE GLYCOPROTEIN-RELATED"/>
    <property type="match status" value="1"/>
</dbReference>
<evidence type="ECO:0000313" key="3">
    <source>
        <dbReference type="Proteomes" id="UP000517892"/>
    </source>
</evidence>
<dbReference type="Gene3D" id="1.10.287.210">
    <property type="match status" value="1"/>
</dbReference>
<keyword evidence="1" id="KW-1133">Transmembrane helix</keyword>
<keyword evidence="1" id="KW-0812">Transmembrane</keyword>
<proteinExistence type="predicted"/>
<keyword evidence="1" id="KW-0472">Membrane</keyword>
<dbReference type="AlphaFoldDB" id="A0A7K5AEB4"/>
<feature type="non-terminal residue" evidence="2">
    <location>
        <position position="276"/>
    </location>
</feature>
<comment type="caution">
    <text evidence="2">The sequence shown here is derived from an EMBL/GenBank/DDBJ whole genome shotgun (WGS) entry which is preliminary data.</text>
</comment>
<organism evidence="2 3">
    <name type="scientific">Centropus unirufus</name>
    <dbReference type="NCBI Taxonomy" id="1118519"/>
    <lineage>
        <taxon>Eukaryota</taxon>
        <taxon>Metazoa</taxon>
        <taxon>Chordata</taxon>
        <taxon>Craniata</taxon>
        <taxon>Vertebrata</taxon>
        <taxon>Euteleostomi</taxon>
        <taxon>Archelosauria</taxon>
        <taxon>Archosauria</taxon>
        <taxon>Dinosauria</taxon>
        <taxon>Saurischia</taxon>
        <taxon>Theropoda</taxon>
        <taxon>Coelurosauria</taxon>
        <taxon>Aves</taxon>
        <taxon>Neognathae</taxon>
        <taxon>Neoaves</taxon>
        <taxon>Otidimorphae</taxon>
        <taxon>Cuculiformes</taxon>
        <taxon>Centropidae</taxon>
        <taxon>Centropus</taxon>
    </lineage>
</organism>
<keyword evidence="3" id="KW-1185">Reference proteome</keyword>
<gene>
    <name evidence="2" type="primary">Env1_6</name>
    <name evidence="2" type="ORF">CENUNI_R15429</name>
</gene>
<protein>
    <submittedName>
        <fullName evidence="2">ENV1 protein</fullName>
    </submittedName>
</protein>
<dbReference type="Proteomes" id="UP000517892">
    <property type="component" value="Unassembled WGS sequence"/>
</dbReference>
<dbReference type="CDD" id="cd09851">
    <property type="entry name" value="HTLV-1-like_HR1-HR2"/>
    <property type="match status" value="1"/>
</dbReference>
<dbReference type="InterPro" id="IPR018154">
    <property type="entry name" value="TLV/ENV_coat_polyprotein"/>
</dbReference>
<accession>A0A7K5AEB4</accession>
<sequence length="276" mass="31277">KRALCTNYISLHQIDDQTRWIIPAPGAWWICSMTGLTPCLSTTVLRRNSSEFCVQVTIMSRILFHEEEAMYLYWNNLGHKINKREPTSAIVVATLLGLGAAGTATGITSLVQQQYRLTSLRAMVDEDLSRIEKSLSALEKSLTSLSEVVLQNRRGLDLLFLQQGGLCVALGEECCLYADHTGVARNSLEKLREGIEKRRREWEDQSPWYGFWLNQSPLLTTLISTLVGPFIMLMLTLIFGPCIINKLVVFVKKKIEKVKLMVPTNEEKELDDTREV</sequence>
<reference evidence="2 3" key="1">
    <citation type="submission" date="2019-09" db="EMBL/GenBank/DDBJ databases">
        <title>Bird 10,000 Genomes (B10K) Project - Family phase.</title>
        <authorList>
            <person name="Zhang G."/>
        </authorList>
    </citation>
    <scope>NUCLEOTIDE SEQUENCE [LARGE SCALE GENOMIC DNA]</scope>
    <source>
        <strain evidence="2">B10K-DU-017-25</strain>
        <tissue evidence="2">Mixed tissue sample</tissue>
    </source>
</reference>
<name>A0A7K5AEB4_9AVES</name>
<evidence type="ECO:0000256" key="1">
    <source>
        <dbReference type="SAM" id="Phobius"/>
    </source>
</evidence>
<dbReference type="EMBL" id="VYZI01002796">
    <property type="protein sequence ID" value="NWR82092.1"/>
    <property type="molecule type" value="Genomic_DNA"/>
</dbReference>
<dbReference type="OrthoDB" id="9633697at2759"/>
<dbReference type="PANTHER" id="PTHR10424">
    <property type="entry name" value="VIRAL ENVELOPE PROTEIN"/>
    <property type="match status" value="1"/>
</dbReference>
<evidence type="ECO:0000313" key="2">
    <source>
        <dbReference type="EMBL" id="NWR82092.1"/>
    </source>
</evidence>
<feature type="transmembrane region" description="Helical" evidence="1">
    <location>
        <begin position="218"/>
        <end position="244"/>
    </location>
</feature>
<dbReference type="SUPFAM" id="SSF58069">
    <property type="entry name" value="Virus ectodomain"/>
    <property type="match status" value="1"/>
</dbReference>
<dbReference type="Pfam" id="PF00429">
    <property type="entry name" value="TLV_coat"/>
    <property type="match status" value="1"/>
</dbReference>
<feature type="transmembrane region" description="Helical" evidence="1">
    <location>
        <begin position="89"/>
        <end position="111"/>
    </location>
</feature>